<evidence type="ECO:0000256" key="12">
    <source>
        <dbReference type="ARBA" id="ARBA00061882"/>
    </source>
</evidence>
<dbReference type="PANTHER" id="PTHR15316:SF1">
    <property type="entry name" value="SPLICING FACTOR 3A SUBUNIT 1"/>
    <property type="match status" value="1"/>
</dbReference>
<evidence type="ECO:0000259" key="17">
    <source>
        <dbReference type="PROSITE" id="PS50128"/>
    </source>
</evidence>
<evidence type="ECO:0000256" key="3">
    <source>
        <dbReference type="ARBA" id="ARBA00022553"/>
    </source>
</evidence>
<feature type="coiled-coil region" evidence="14">
    <location>
        <begin position="210"/>
        <end position="256"/>
    </location>
</feature>
<evidence type="ECO:0000256" key="11">
    <source>
        <dbReference type="ARBA" id="ARBA00060058"/>
    </source>
</evidence>
<keyword evidence="5" id="KW-0747">Spliceosome</keyword>
<dbReference type="PROSITE" id="PS50128">
    <property type="entry name" value="SURP"/>
    <property type="match status" value="2"/>
</dbReference>
<dbReference type="GO" id="GO:0000381">
    <property type="term" value="P:regulation of alternative mRNA splicing, via spliceosome"/>
    <property type="evidence" value="ECO:0007669"/>
    <property type="project" value="TreeGrafter"/>
</dbReference>
<feature type="domain" description="SURP motif" evidence="17">
    <location>
        <begin position="44"/>
        <end position="86"/>
    </location>
</feature>
<keyword evidence="7" id="KW-0832">Ubl conjugation</keyword>
<dbReference type="GO" id="GO:0045292">
    <property type="term" value="P:mRNA cis splicing, via spliceosome"/>
    <property type="evidence" value="ECO:0007669"/>
    <property type="project" value="InterPro"/>
</dbReference>
<dbReference type="GO" id="GO:0071004">
    <property type="term" value="C:U2-type prespliceosome"/>
    <property type="evidence" value="ECO:0007669"/>
    <property type="project" value="TreeGrafter"/>
</dbReference>
<evidence type="ECO:0000256" key="2">
    <source>
        <dbReference type="ARBA" id="ARBA00022499"/>
    </source>
</evidence>
<dbReference type="InterPro" id="IPR035967">
    <property type="entry name" value="SWAP/Surp_sf"/>
</dbReference>
<keyword evidence="14" id="KW-0175">Coiled coil</keyword>
<feature type="region of interest" description="Disordered" evidence="15">
    <location>
        <begin position="687"/>
        <end position="707"/>
    </location>
</feature>
<evidence type="ECO:0000259" key="16">
    <source>
        <dbReference type="PROSITE" id="PS50053"/>
    </source>
</evidence>
<organism evidence="18 19">
    <name type="scientific">Acanthaster planci</name>
    <name type="common">Crown-of-thorns starfish</name>
    <dbReference type="NCBI Taxonomy" id="133434"/>
    <lineage>
        <taxon>Eukaryota</taxon>
        <taxon>Metazoa</taxon>
        <taxon>Echinodermata</taxon>
        <taxon>Eleutherozoa</taxon>
        <taxon>Asterozoa</taxon>
        <taxon>Asteroidea</taxon>
        <taxon>Valvatacea</taxon>
        <taxon>Valvatida</taxon>
        <taxon>Acanthasteridae</taxon>
        <taxon>Acanthaster</taxon>
    </lineage>
</organism>
<evidence type="ECO:0000256" key="15">
    <source>
        <dbReference type="SAM" id="MobiDB-lite"/>
    </source>
</evidence>
<evidence type="ECO:0000256" key="10">
    <source>
        <dbReference type="ARBA" id="ARBA00023242"/>
    </source>
</evidence>
<evidence type="ECO:0000256" key="6">
    <source>
        <dbReference type="ARBA" id="ARBA00022737"/>
    </source>
</evidence>
<dbReference type="OrthoDB" id="447637at2759"/>
<dbReference type="GeneID" id="110984035"/>
<evidence type="ECO:0000256" key="14">
    <source>
        <dbReference type="SAM" id="Coils"/>
    </source>
</evidence>
<dbReference type="KEGG" id="aplc:110984035"/>
<dbReference type="SUPFAM" id="SSF54236">
    <property type="entry name" value="Ubiquitin-like"/>
    <property type="match status" value="1"/>
</dbReference>
<dbReference type="Proteomes" id="UP000694845">
    <property type="component" value="Unplaced"/>
</dbReference>
<feature type="compositionally biased region" description="Pro residues" evidence="15">
    <location>
        <begin position="595"/>
        <end position="610"/>
    </location>
</feature>
<keyword evidence="3" id="KW-0597">Phosphoprotein</keyword>
<comment type="function">
    <text evidence="11">Component of the 17S U2 SnRNP complex of the spliceosome, a large ribonucleoprotein complex that removes introns from transcribed pre-mRNAs. The 17S U2 SnRNP complex (1) directly participates in early spliceosome assembly and (2) mediates recognition of the intron branch site during pre-mRNA splicing by promoting the selection of the pre-mRNA branch-site adenosine, the nucleophile for the first step of splicing. Within the 17S U2 SnRNP complex, SF3A1 is part of the SF3A subcomplex that contributes to the assembly of the 17S U2 snRNP, and the subsequent assembly of the pre-spliceosome 'E' complex and the pre-catalytic spliceosome 'A' complex. Involved in pre-mRNA splicing as a component of pre-catalytic spliceosome 'B' complexes.</text>
</comment>
<dbReference type="CDD" id="cd01800">
    <property type="entry name" value="Ubl_SF3a120"/>
    <property type="match status" value="1"/>
</dbReference>
<dbReference type="Pfam" id="PF12230">
    <property type="entry name" value="PRP21_like_P"/>
    <property type="match status" value="1"/>
</dbReference>
<evidence type="ECO:0000256" key="9">
    <source>
        <dbReference type="ARBA" id="ARBA00023187"/>
    </source>
</evidence>
<dbReference type="CTD" id="10291"/>
<dbReference type="InterPro" id="IPR035563">
    <property type="entry name" value="SF3As1_ubi"/>
</dbReference>
<dbReference type="OMA" id="HAYYRHR"/>
<evidence type="ECO:0000313" key="18">
    <source>
        <dbReference type="Proteomes" id="UP000694845"/>
    </source>
</evidence>
<dbReference type="FunFam" id="3.10.20.90:FF:000091">
    <property type="entry name" value="Splicing factor 3A subunit 1"/>
    <property type="match status" value="1"/>
</dbReference>
<dbReference type="InterPro" id="IPR000626">
    <property type="entry name" value="Ubiquitin-like_dom"/>
</dbReference>
<dbReference type="GO" id="GO:0071013">
    <property type="term" value="C:catalytic step 2 spliceosome"/>
    <property type="evidence" value="ECO:0007669"/>
    <property type="project" value="TreeGrafter"/>
</dbReference>
<keyword evidence="10" id="KW-0539">Nucleus</keyword>
<dbReference type="Gene3D" id="1.10.10.790">
    <property type="entry name" value="Surp module"/>
    <property type="match status" value="2"/>
</dbReference>
<feature type="compositionally biased region" description="Basic and acidic residues" evidence="15">
    <location>
        <begin position="409"/>
        <end position="418"/>
    </location>
</feature>
<keyword evidence="9" id="KW-0508">mRNA splicing</keyword>
<dbReference type="FunFam" id="1.10.10.790:FF:000002">
    <property type="entry name" value="Splicing factor 3A subunit 1"/>
    <property type="match status" value="1"/>
</dbReference>
<keyword evidence="6" id="KW-0677">Repeat</keyword>
<keyword evidence="8" id="KW-0007">Acetylation</keyword>
<dbReference type="InterPro" id="IPR022030">
    <property type="entry name" value="SF3A1_dom"/>
</dbReference>
<dbReference type="GO" id="GO:0005686">
    <property type="term" value="C:U2 snRNP"/>
    <property type="evidence" value="ECO:0007669"/>
    <property type="project" value="TreeGrafter"/>
</dbReference>
<dbReference type="Pfam" id="PF01805">
    <property type="entry name" value="Surp"/>
    <property type="match status" value="2"/>
</dbReference>
<dbReference type="PRINTS" id="PR01217">
    <property type="entry name" value="PRICHEXTENSN"/>
</dbReference>
<dbReference type="Pfam" id="PF00240">
    <property type="entry name" value="ubiquitin"/>
    <property type="match status" value="1"/>
</dbReference>
<dbReference type="PROSITE" id="PS50053">
    <property type="entry name" value="UBIQUITIN_2"/>
    <property type="match status" value="1"/>
</dbReference>
<evidence type="ECO:0000256" key="5">
    <source>
        <dbReference type="ARBA" id="ARBA00022728"/>
    </source>
</evidence>
<evidence type="ECO:0000256" key="8">
    <source>
        <dbReference type="ARBA" id="ARBA00022990"/>
    </source>
</evidence>
<dbReference type="RefSeq" id="XP_022099514.1">
    <property type="nucleotide sequence ID" value="XM_022243822.1"/>
</dbReference>
<dbReference type="SMART" id="SM00213">
    <property type="entry name" value="UBQ"/>
    <property type="match status" value="1"/>
</dbReference>
<dbReference type="GO" id="GO:0003723">
    <property type="term" value="F:RNA binding"/>
    <property type="evidence" value="ECO:0007669"/>
    <property type="project" value="InterPro"/>
</dbReference>
<evidence type="ECO:0000256" key="7">
    <source>
        <dbReference type="ARBA" id="ARBA00022843"/>
    </source>
</evidence>
<evidence type="ECO:0000256" key="1">
    <source>
        <dbReference type="ARBA" id="ARBA00004324"/>
    </source>
</evidence>
<keyword evidence="4" id="KW-0507">mRNA processing</keyword>
<dbReference type="GO" id="GO:0016607">
    <property type="term" value="C:nuclear speck"/>
    <property type="evidence" value="ECO:0007669"/>
    <property type="project" value="UniProtKB-SubCell"/>
</dbReference>
<dbReference type="InterPro" id="IPR000061">
    <property type="entry name" value="Surp"/>
</dbReference>
<keyword evidence="18" id="KW-1185">Reference proteome</keyword>
<evidence type="ECO:0000313" key="19">
    <source>
        <dbReference type="RefSeq" id="XP_022099514.1"/>
    </source>
</evidence>
<evidence type="ECO:0000256" key="13">
    <source>
        <dbReference type="ARBA" id="ARBA00074916"/>
    </source>
</evidence>
<feature type="compositionally biased region" description="Acidic residues" evidence="15">
    <location>
        <begin position="359"/>
        <end position="375"/>
    </location>
</feature>
<feature type="compositionally biased region" description="Pro residues" evidence="15">
    <location>
        <begin position="688"/>
        <end position="701"/>
    </location>
</feature>
<feature type="compositionally biased region" description="Basic and acidic residues" evidence="15">
    <location>
        <begin position="326"/>
        <end position="344"/>
    </location>
</feature>
<dbReference type="AlphaFoldDB" id="A0A8B7Z1N4"/>
<accession>A0A8B7Z1N4</accession>
<feature type="domain" description="Ubiquitin-like" evidence="16">
    <location>
        <begin position="730"/>
        <end position="813"/>
    </location>
</feature>
<feature type="compositionally biased region" description="Pro residues" evidence="15">
    <location>
        <begin position="575"/>
        <end position="588"/>
    </location>
</feature>
<feature type="region of interest" description="Disordered" evidence="15">
    <location>
        <begin position="554"/>
        <end position="633"/>
    </location>
</feature>
<dbReference type="SUPFAM" id="SSF109905">
    <property type="entry name" value="Surp module (SWAP domain)"/>
    <property type="match status" value="2"/>
</dbReference>
<protein>
    <recommendedName>
        <fullName evidence="13">Splicing factor 3A subunit 1</fullName>
    </recommendedName>
</protein>
<dbReference type="InterPro" id="IPR045146">
    <property type="entry name" value="SF3A1"/>
</dbReference>
<comment type="subcellular location">
    <subcellularLocation>
        <location evidence="1">Nucleus speckle</location>
    </subcellularLocation>
</comment>
<proteinExistence type="predicted"/>
<comment type="subunit">
    <text evidence="12">Component of the 17S U2 SnRNP complex, a ribonucleoprotein complex that contains small nuclear RNA (snRNA) U2 and a number of specific proteins. Part of the SF3A subcomplex of the 17S U2 SnRNP complex which is composed of three subunits; SF3A3/SAP61, SF3A2/SAP62 and SF3A1/SAP114. SF3A associates with the splicing factor SF3B and a 12S RNA unit to form the mature 17S U2 small nuclear ribonucleoprotein complex (17S U2 snRNP). SF3A1 functions as a scaffold that interacts directly with both SF3A2 and SF3A3. Identified in the spliceosome 'E' complex, a precursor of the spliceosome 'A' complex. Identified in the spliceosome 'A' and 'B' complexes. Identified in the spliceosome 'C' complex. Interacts with P2RX6; resulting in a reduction of the splicing activity.</text>
</comment>
<name>A0A8B7Z1N4_ACAPL</name>
<feature type="region of interest" description="Disordered" evidence="15">
    <location>
        <begin position="301"/>
        <end position="420"/>
    </location>
</feature>
<feature type="compositionally biased region" description="Acidic residues" evidence="15">
    <location>
        <begin position="302"/>
        <end position="325"/>
    </location>
</feature>
<dbReference type="FunFam" id="1.10.10.790:FF:000001">
    <property type="entry name" value="Splicing factor 3a, subunit 1"/>
    <property type="match status" value="1"/>
</dbReference>
<reference evidence="19" key="1">
    <citation type="submission" date="2025-08" db="UniProtKB">
        <authorList>
            <consortium name="RefSeq"/>
        </authorList>
    </citation>
    <scope>IDENTIFICATION</scope>
</reference>
<keyword evidence="2" id="KW-1017">Isopeptide bond</keyword>
<feature type="domain" description="SURP motif" evidence="17">
    <location>
        <begin position="150"/>
        <end position="192"/>
    </location>
</feature>
<sequence>MPVEVIPTVTDEEIPGNRQVDETAPVVSKPMVGIIYPPPEVRNIVDKTAGFVARNGPEFEHRIRQNEINNAKFNFLNHGDPYHAYFRHKVQEFLEGKAQEPTIAPAVSKVSSLQPKVTPQATETVVLKEPPPEPEFVTDPPTISAIELDIVKLTAQFVARNGRQFLTSLMNREQRNYHFDFLRPQHSMFNYFTKLVEQYTKILIPPKDLQSRLRQEAEQAKRVMEQVNYRVQWAKHQEAQRRKEEEEREKERVAYAQVDWHGFVVVETVDFQPGEQGNFPPPLRPEEIGKRILAEKRYEQFGELEEEEDVEMEVASDEEGEEDEEAKDKDKKKKEAPPKEKEKAAGAAATPADQNTEVQDMDEGDSDMEESDEEEEGRRVPMSPPPLPGAVGSDASALPAPLPPLGEVQIRKNYDPKAPKPISELEENYLISPITGEKIAASKMQEHMRIGLLDPRWIEQRDRQKEKSAQEEVYAPGPAIEESLKLLAERRTDIFGEGDVETQIGKKLGEEEDTKTKQKVIWDGHSASMEATARKAQANITIDEQIAALHKAQGLVPDKEKEKIGPQPVTKAATPIPPPPSPPQPKPAPTAAAPMPEPKAAPPMPFPPRMPIQQQQPAPPPPQQPPAVAMMPMPPRPPMPPRMPMGMPRMGGGLLPGPPLRFMNQGPRMGGQPMPMGGQHMGAMRMPGGPPMPPGPPPGVDEPPTKKQKTEESLIPEDQFLARNKGPVTFKVMVPPMPDKPEWKCNGQALQMTLPLTDTISVVKAKIFEETSMPAGKQKLQFEGLFVKDSNSLAFYNFSNGCTLQLGLKERGGRKR</sequence>
<dbReference type="Gene3D" id="3.10.20.90">
    <property type="entry name" value="Phosphatidylinositol 3-kinase Catalytic Subunit, Chain A, domain 1"/>
    <property type="match status" value="1"/>
</dbReference>
<dbReference type="InterPro" id="IPR029071">
    <property type="entry name" value="Ubiquitin-like_domsf"/>
</dbReference>
<dbReference type="PANTHER" id="PTHR15316">
    <property type="entry name" value="SPLICEOSOME ASSOCIATED PROTEIN 114/SWAP SPLICING FACTOR-RELATED"/>
    <property type="match status" value="1"/>
</dbReference>
<dbReference type="SMART" id="SM00648">
    <property type="entry name" value="SWAP"/>
    <property type="match status" value="2"/>
</dbReference>
<gene>
    <name evidence="19" type="primary">LOC110984035</name>
</gene>
<evidence type="ECO:0000256" key="4">
    <source>
        <dbReference type="ARBA" id="ARBA00022664"/>
    </source>
</evidence>